<evidence type="ECO:0000256" key="5">
    <source>
        <dbReference type="ARBA" id="ARBA00023002"/>
    </source>
</evidence>
<evidence type="ECO:0000256" key="1">
    <source>
        <dbReference type="ARBA" id="ARBA00005168"/>
    </source>
</evidence>
<evidence type="ECO:0000256" key="6">
    <source>
        <dbReference type="ARBA" id="ARBA00023133"/>
    </source>
</evidence>
<keyword evidence="5" id="KW-0560">Oxidoreductase</keyword>
<organism evidence="8 9">
    <name type="scientific">Dyadobacter koreensis</name>
    <dbReference type="NCBI Taxonomy" id="408657"/>
    <lineage>
        <taxon>Bacteria</taxon>
        <taxon>Pseudomonadati</taxon>
        <taxon>Bacteroidota</taxon>
        <taxon>Cytophagia</taxon>
        <taxon>Cytophagales</taxon>
        <taxon>Spirosomataceae</taxon>
        <taxon>Dyadobacter</taxon>
    </lineage>
</organism>
<comment type="pathway">
    <text evidence="1">Porphyrin-containing compound metabolism; protoporphyrin-IX biosynthesis; protoporphyrinogen-IX from coproporphyrinogen-III (O2 route): step 1/1.</text>
</comment>
<dbReference type="Gene3D" id="3.40.1500.10">
    <property type="entry name" value="Coproporphyrinogen III oxidase, aerobic"/>
    <property type="match status" value="1"/>
</dbReference>
<comment type="similarity">
    <text evidence="2">Belongs to the aerobic coproporphyrinogen-III oxidase family.</text>
</comment>
<dbReference type="GO" id="GO:0004109">
    <property type="term" value="F:coproporphyrinogen oxidase activity"/>
    <property type="evidence" value="ECO:0007669"/>
    <property type="project" value="UniProtKB-EC"/>
</dbReference>
<name>A0A1H6TEJ7_9BACT</name>
<keyword evidence="7" id="KW-0627">Porphyrin biosynthesis</keyword>
<dbReference type="GO" id="GO:0006782">
    <property type="term" value="P:protoporphyrinogen IX biosynthetic process"/>
    <property type="evidence" value="ECO:0007669"/>
    <property type="project" value="TreeGrafter"/>
</dbReference>
<evidence type="ECO:0000256" key="7">
    <source>
        <dbReference type="ARBA" id="ARBA00023244"/>
    </source>
</evidence>
<evidence type="ECO:0000256" key="4">
    <source>
        <dbReference type="ARBA" id="ARBA00012869"/>
    </source>
</evidence>
<evidence type="ECO:0000313" key="8">
    <source>
        <dbReference type="EMBL" id="SEI74710.1"/>
    </source>
</evidence>
<dbReference type="PRINTS" id="PR00073">
    <property type="entry name" value="COPRGNOXDASE"/>
</dbReference>
<dbReference type="OrthoDB" id="9777553at2"/>
<evidence type="ECO:0000256" key="3">
    <source>
        <dbReference type="ARBA" id="ARBA00011738"/>
    </source>
</evidence>
<gene>
    <name evidence="8" type="ORF">SAMN04487995_2000</name>
</gene>
<dbReference type="EC" id="1.3.3.3" evidence="4"/>
<keyword evidence="9" id="KW-1185">Reference proteome</keyword>
<evidence type="ECO:0000313" key="9">
    <source>
        <dbReference type="Proteomes" id="UP000199532"/>
    </source>
</evidence>
<reference evidence="8 9" key="1">
    <citation type="submission" date="2016-10" db="EMBL/GenBank/DDBJ databases">
        <authorList>
            <person name="de Groot N.N."/>
        </authorList>
    </citation>
    <scope>NUCLEOTIDE SEQUENCE [LARGE SCALE GENOMIC DNA]</scope>
    <source>
        <strain evidence="8 9">DSM 19938</strain>
    </source>
</reference>
<protein>
    <recommendedName>
        <fullName evidence="4">coproporphyrinogen oxidase</fullName>
        <ecNumber evidence="4">1.3.3.3</ecNumber>
    </recommendedName>
</protein>
<dbReference type="Pfam" id="PF01218">
    <property type="entry name" value="Coprogen_oxidas"/>
    <property type="match status" value="1"/>
</dbReference>
<dbReference type="GO" id="GO:0005737">
    <property type="term" value="C:cytoplasm"/>
    <property type="evidence" value="ECO:0007669"/>
    <property type="project" value="TreeGrafter"/>
</dbReference>
<dbReference type="PANTHER" id="PTHR10755:SF0">
    <property type="entry name" value="OXYGEN-DEPENDENT COPROPORPHYRINOGEN-III OXIDASE, MITOCHONDRIAL"/>
    <property type="match status" value="1"/>
</dbReference>
<dbReference type="EMBL" id="FNXY01000003">
    <property type="protein sequence ID" value="SEI74710.1"/>
    <property type="molecule type" value="Genomic_DNA"/>
</dbReference>
<dbReference type="Proteomes" id="UP000199532">
    <property type="component" value="Unassembled WGS sequence"/>
</dbReference>
<dbReference type="RefSeq" id="WP_090335016.1">
    <property type="nucleotide sequence ID" value="NZ_FNXY01000003.1"/>
</dbReference>
<dbReference type="InterPro" id="IPR036406">
    <property type="entry name" value="Coprogen_oxidase_aer_sf"/>
</dbReference>
<evidence type="ECO:0000256" key="2">
    <source>
        <dbReference type="ARBA" id="ARBA00010644"/>
    </source>
</evidence>
<dbReference type="SUPFAM" id="SSF102886">
    <property type="entry name" value="Coproporphyrinogen III oxidase"/>
    <property type="match status" value="1"/>
</dbReference>
<dbReference type="PIRSF" id="PIRSF000166">
    <property type="entry name" value="Coproporphyri_ox"/>
    <property type="match status" value="1"/>
</dbReference>
<comment type="subunit">
    <text evidence="3">Homodimer.</text>
</comment>
<dbReference type="InterPro" id="IPR001260">
    <property type="entry name" value="Coprogen_oxidase_aer"/>
</dbReference>
<dbReference type="PANTHER" id="PTHR10755">
    <property type="entry name" value="COPROPORPHYRINOGEN III OXIDASE, MITOCHONDRIAL"/>
    <property type="match status" value="1"/>
</dbReference>
<sequence length="305" mass="35308">MKVEDIESFFKDLQDRICLSVEDADGAGKFKEDLWEHHSGGGGRTRLIQNGNVIEKGGVNFSSVKGEVHPRLRQQMQLGDTDDFHFTATGVSIVMHPRNPHVPIIHMNVRYFELSNGTCWFGGGIDLTPHYVIEEDAIVFHNVLKSACDKHHPDFYTKFKTWADDYFFIQHRNETRGIGGVFFDYLKPDEAGYGSNLSKEELFAFVKEIGESFAPFYTNLMTKYKDYSFTEEQKQWQYLRRGRYVEFNLVWDRGTKFGLETNGRTESILMSLPPQANWEYNFIPEENSLEAKTLTLLRKGIDWAK</sequence>
<dbReference type="NCBIfam" id="NF003727">
    <property type="entry name" value="PRK05330.1"/>
    <property type="match status" value="1"/>
</dbReference>
<proteinExistence type="inferred from homology"/>
<dbReference type="AlphaFoldDB" id="A0A1H6TEJ7"/>
<dbReference type="PROSITE" id="PS01021">
    <property type="entry name" value="COPROGEN_OXIDASE"/>
    <property type="match status" value="1"/>
</dbReference>
<dbReference type="STRING" id="408657.SAMN04487995_2000"/>
<dbReference type="InterPro" id="IPR018375">
    <property type="entry name" value="Coprogen_oxidase_CS"/>
</dbReference>
<keyword evidence="6" id="KW-0350">Heme biosynthesis</keyword>
<accession>A0A1H6TEJ7</accession>